<evidence type="ECO:0000256" key="2">
    <source>
        <dbReference type="ARBA" id="ARBA00022695"/>
    </source>
</evidence>
<evidence type="ECO:0000256" key="3">
    <source>
        <dbReference type="ARBA" id="ARBA00022722"/>
    </source>
</evidence>
<evidence type="ECO:0000313" key="8">
    <source>
        <dbReference type="EMBL" id="QRW17972.1"/>
    </source>
</evidence>
<feature type="compositionally biased region" description="Polar residues" evidence="6">
    <location>
        <begin position="268"/>
        <end position="284"/>
    </location>
</feature>
<keyword evidence="4" id="KW-0255">Endonuclease</keyword>
<dbReference type="FunFam" id="3.10.20.370:FF:000001">
    <property type="entry name" value="Retrovirus-related Pol polyprotein from transposon 17.6-like protein"/>
    <property type="match status" value="1"/>
</dbReference>
<feature type="compositionally biased region" description="Polar residues" evidence="6">
    <location>
        <begin position="62"/>
        <end position="73"/>
    </location>
</feature>
<organism evidence="8 9">
    <name type="scientific">Rhizoctonia solani</name>
    <dbReference type="NCBI Taxonomy" id="456999"/>
    <lineage>
        <taxon>Eukaryota</taxon>
        <taxon>Fungi</taxon>
        <taxon>Dikarya</taxon>
        <taxon>Basidiomycota</taxon>
        <taxon>Agaricomycotina</taxon>
        <taxon>Agaricomycetes</taxon>
        <taxon>Cantharellales</taxon>
        <taxon>Ceratobasidiaceae</taxon>
        <taxon>Rhizoctonia</taxon>
    </lineage>
</organism>
<keyword evidence="3" id="KW-0540">Nuclease</keyword>
<dbReference type="Gene3D" id="3.10.20.370">
    <property type="match status" value="1"/>
</dbReference>
<accession>A0A8H8NTJ8</accession>
<dbReference type="Gene3D" id="3.30.70.270">
    <property type="match status" value="2"/>
</dbReference>
<dbReference type="GeneID" id="67025176"/>
<dbReference type="InterPro" id="IPR000477">
    <property type="entry name" value="RT_dom"/>
</dbReference>
<feature type="domain" description="Reverse transcriptase" evidence="7">
    <location>
        <begin position="550"/>
        <end position="729"/>
    </location>
</feature>
<dbReference type="InterPro" id="IPR021109">
    <property type="entry name" value="Peptidase_aspartic_dom_sf"/>
</dbReference>
<evidence type="ECO:0000256" key="1">
    <source>
        <dbReference type="ARBA" id="ARBA00022679"/>
    </source>
</evidence>
<gene>
    <name evidence="8" type="ORF">RhiXN_02896</name>
</gene>
<keyword evidence="5" id="KW-0511">Multifunctional enzyme</keyword>
<dbReference type="Gene3D" id="3.10.10.10">
    <property type="entry name" value="HIV Type 1 Reverse Transcriptase, subunit A, domain 1"/>
    <property type="match status" value="1"/>
</dbReference>
<dbReference type="InterPro" id="IPR043502">
    <property type="entry name" value="DNA/RNA_pol_sf"/>
</dbReference>
<dbReference type="Proteomes" id="UP000650533">
    <property type="component" value="Chromosome 3"/>
</dbReference>
<evidence type="ECO:0000259" key="7">
    <source>
        <dbReference type="PROSITE" id="PS50878"/>
    </source>
</evidence>
<dbReference type="RefSeq" id="XP_043178209.1">
    <property type="nucleotide sequence ID" value="XM_043322713.1"/>
</dbReference>
<dbReference type="AlphaFoldDB" id="A0A8H8NTJ8"/>
<dbReference type="KEGG" id="rsx:RhiXN_02896"/>
<dbReference type="SUPFAM" id="SSF50630">
    <property type="entry name" value="Acid proteases"/>
    <property type="match status" value="1"/>
</dbReference>
<dbReference type="PANTHER" id="PTHR37984">
    <property type="entry name" value="PROTEIN CBG26694"/>
    <property type="match status" value="1"/>
</dbReference>
<feature type="region of interest" description="Disordered" evidence="6">
    <location>
        <begin position="48"/>
        <end position="86"/>
    </location>
</feature>
<dbReference type="Pfam" id="PF08284">
    <property type="entry name" value="RVP_2"/>
    <property type="match status" value="1"/>
</dbReference>
<dbReference type="InterPro" id="IPR005162">
    <property type="entry name" value="Retrotrans_gag_dom"/>
</dbReference>
<evidence type="ECO:0000256" key="6">
    <source>
        <dbReference type="SAM" id="MobiDB-lite"/>
    </source>
</evidence>
<dbReference type="CDD" id="cd01647">
    <property type="entry name" value="RT_LTR"/>
    <property type="match status" value="1"/>
</dbReference>
<keyword evidence="4" id="KW-0378">Hydrolase</keyword>
<evidence type="ECO:0000313" key="9">
    <source>
        <dbReference type="Proteomes" id="UP000650533"/>
    </source>
</evidence>
<keyword evidence="2" id="KW-0548">Nucleotidyltransferase</keyword>
<evidence type="ECO:0000256" key="5">
    <source>
        <dbReference type="ARBA" id="ARBA00023268"/>
    </source>
</evidence>
<dbReference type="Pfam" id="PF03732">
    <property type="entry name" value="Retrotrans_gag"/>
    <property type="match status" value="1"/>
</dbReference>
<feature type="region of interest" description="Disordered" evidence="6">
    <location>
        <begin position="115"/>
        <end position="136"/>
    </location>
</feature>
<protein>
    <submittedName>
        <fullName evidence="8">Retrotransposable element Tf2 protein</fullName>
    </submittedName>
</protein>
<dbReference type="FunFam" id="3.30.70.270:FF:000026">
    <property type="entry name" value="Transposon Ty3-G Gag-Pol polyprotein"/>
    <property type="match status" value="1"/>
</dbReference>
<dbReference type="PANTHER" id="PTHR37984:SF5">
    <property type="entry name" value="PROTEIN NYNRIN-LIKE"/>
    <property type="match status" value="1"/>
</dbReference>
<dbReference type="GO" id="GO:0004519">
    <property type="term" value="F:endonuclease activity"/>
    <property type="evidence" value="ECO:0007669"/>
    <property type="project" value="UniProtKB-KW"/>
</dbReference>
<dbReference type="PROSITE" id="PS50878">
    <property type="entry name" value="RT_POL"/>
    <property type="match status" value="1"/>
</dbReference>
<dbReference type="Pfam" id="PF00078">
    <property type="entry name" value="RVT_1"/>
    <property type="match status" value="1"/>
</dbReference>
<dbReference type="InterPro" id="IPR041577">
    <property type="entry name" value="RT_RNaseH_2"/>
</dbReference>
<feature type="region of interest" description="Disordered" evidence="6">
    <location>
        <begin position="262"/>
        <end position="284"/>
    </location>
</feature>
<dbReference type="InterPro" id="IPR043128">
    <property type="entry name" value="Rev_trsase/Diguanyl_cyclase"/>
</dbReference>
<dbReference type="Pfam" id="PF17919">
    <property type="entry name" value="RT_RNaseH_2"/>
    <property type="match status" value="1"/>
</dbReference>
<dbReference type="SUPFAM" id="SSF56672">
    <property type="entry name" value="DNA/RNA polymerases"/>
    <property type="match status" value="1"/>
</dbReference>
<proteinExistence type="predicted"/>
<dbReference type="Gene3D" id="2.40.70.10">
    <property type="entry name" value="Acid Proteases"/>
    <property type="match status" value="1"/>
</dbReference>
<dbReference type="GO" id="GO:0016779">
    <property type="term" value="F:nucleotidyltransferase activity"/>
    <property type="evidence" value="ECO:0007669"/>
    <property type="project" value="UniProtKB-KW"/>
</dbReference>
<dbReference type="InterPro" id="IPR050951">
    <property type="entry name" value="Retrovirus_Pol_polyprotein"/>
</dbReference>
<dbReference type="CDD" id="cd00303">
    <property type="entry name" value="retropepsin_like"/>
    <property type="match status" value="1"/>
</dbReference>
<reference evidence="8" key="1">
    <citation type="submission" date="2020-05" db="EMBL/GenBank/DDBJ databases">
        <title>Evolutionary and genomic comparisons of hybrid uninucleate and nonhybrid Rhizoctonia fungi.</title>
        <authorList>
            <person name="Li C."/>
            <person name="Chen X."/>
        </authorList>
    </citation>
    <scope>NUCLEOTIDE SEQUENCE</scope>
    <source>
        <strain evidence="8">AG-1 IA</strain>
    </source>
</reference>
<dbReference type="CDD" id="cd09274">
    <property type="entry name" value="RNase_HI_RT_Ty3"/>
    <property type="match status" value="1"/>
</dbReference>
<evidence type="ECO:0000256" key="4">
    <source>
        <dbReference type="ARBA" id="ARBA00022759"/>
    </source>
</evidence>
<sequence>MRLFSITRASHTAESLALRVKLESPEPPKTTPNTSWAIPHTQEHLDLNPEQPFIRPTPVDLPSTSQAATSNPLSKGYLSAQPGETDEEKEARTLHNIATIMGRALSVPLQSTFRGLSQTPGPAQAKSKIPAPEKYDSKKGPAAKSFIMDCKTYFLSNASSFPSDHTFLRNWSNPAVAQIAEQHLRKLKQLKSASNYATEFRIIASKLEWSDPALIASFCQGLKAEVRSKLIEYTLHKNITALDKFISTACLNDDMLFEARKELRKDSNSSTSSPQHPAQGHSSNFVSKKIQEARRNAGECSKCGEKSHKWEDCKNGWCLKTIERSKPESGKATEVESWNHFPKQEKSEEVLPSLQTNKSPLLTIDIEGITDTQTALIDSGSSANFIDPQFALSHNIPLIELDSPHSVIGINGKQVRNPICFKAWLVFSSQNRQFSAIFYALPLGNRKLILGTPWLKLADPDIDWTTMKVSLCLATEAQAGSINPEPQNLPVEFQDFQKVFSEEFFTTLPEHCPYDIAIDLEEDKQPPYGPIYSVTPAEREALKEHIDSELAAGKIVPTTSPAGAPVIFVKRADGRLCLVVDYCQLNAITIKDTYALPRQDKLIEKLCHAKIFTKLDLRNGYHNIRIKEGDEWKAAFCTALGHFAPTVMQFGLSNAPAVFMRFMNNIFRDLLDISVVVYLDDILIFSNSREEHVEHVKEVLSCLLKHKLFCNPAKCYFFVTEVTYIGLVITPEGISMEKDKVQAIMDWPEPQDMKQVQSFLGFANFYHCFVPNFSCLARPLNILTQKEQPWIWLEEQKAAFDAIKAEICKEPVLAHPDESKPYTLETDASGAAMGAVLSQRKEDGCLHPVAFMSASFSPAELNYDMHDKELLAITCAFEHWRIFLEGTEQPITVFTDHKNLEYWKSARTFNRRHSQKPDALSRQPDHMDLEPSPQVMIPESHFEAFSAHIELSLLDQIKEATQEDPSLDTILLAVSDPKSTPHSIAQKFKDYTIQKGLLLYQGRVVVPDEPEIKQQLLSHFHDSPASGHQGRA</sequence>
<dbReference type="EMBL" id="CP059660">
    <property type="protein sequence ID" value="QRW17972.1"/>
    <property type="molecule type" value="Genomic_DNA"/>
</dbReference>
<keyword evidence="1" id="KW-0808">Transferase</keyword>
<name>A0A8H8NTJ8_9AGAM</name>